<protein>
    <submittedName>
        <fullName evidence="1">Phage baseplate protein</fullName>
    </submittedName>
</protein>
<organism evidence="1 2">
    <name type="scientific">Photobacterium sanctipauli</name>
    <dbReference type="NCBI Taxonomy" id="1342794"/>
    <lineage>
        <taxon>Bacteria</taxon>
        <taxon>Pseudomonadati</taxon>
        <taxon>Pseudomonadota</taxon>
        <taxon>Gammaproteobacteria</taxon>
        <taxon>Vibrionales</taxon>
        <taxon>Vibrionaceae</taxon>
        <taxon>Photobacterium</taxon>
    </lineage>
</organism>
<dbReference type="OrthoDB" id="9802846at2"/>
<keyword evidence="2" id="KW-1185">Reference proteome</keyword>
<dbReference type="Proteomes" id="UP000241771">
    <property type="component" value="Unassembled WGS sequence"/>
</dbReference>
<evidence type="ECO:0000313" key="1">
    <source>
        <dbReference type="EMBL" id="PSW14784.1"/>
    </source>
</evidence>
<dbReference type="RefSeq" id="WP_036817375.1">
    <property type="nucleotide sequence ID" value="NZ_JGVO01000071.1"/>
</dbReference>
<gene>
    <name evidence="1" type="ORF">C9I98_21605</name>
</gene>
<proteinExistence type="predicted"/>
<reference evidence="1 2" key="1">
    <citation type="submission" date="2018-01" db="EMBL/GenBank/DDBJ databases">
        <title>Whole genome sequencing of Histamine producing bacteria.</title>
        <authorList>
            <person name="Butler K."/>
        </authorList>
    </citation>
    <scope>NUCLEOTIDE SEQUENCE [LARGE SCALE GENOMIC DNA]</scope>
    <source>
        <strain evidence="1 2">DSM 100436</strain>
    </source>
</reference>
<sequence length="110" mass="11906">MIGIDPQTGRTVNGAAALQCRFERVLTTSMTSRVKRRAVGNRAIERLGRIQSPTEAMILQNLTLEALANPANGLTAFNAKSCRAEPGKNGFIVRVSGDWNGKPLELKGRV</sequence>
<comment type="caution">
    <text evidence="1">The sequence shown here is derived from an EMBL/GenBank/DDBJ whole genome shotgun (WGS) entry which is preliminary data.</text>
</comment>
<name>A0A2T3NIF3_9GAMM</name>
<accession>A0A2T3NIF3</accession>
<dbReference type="AlphaFoldDB" id="A0A2T3NIF3"/>
<evidence type="ECO:0000313" key="2">
    <source>
        <dbReference type="Proteomes" id="UP000241771"/>
    </source>
</evidence>
<dbReference type="EMBL" id="PYMA01000018">
    <property type="protein sequence ID" value="PSW14784.1"/>
    <property type="molecule type" value="Genomic_DNA"/>
</dbReference>